<reference evidence="15" key="3">
    <citation type="submission" date="2025-08" db="UniProtKB">
        <authorList>
            <consortium name="Ensembl"/>
        </authorList>
    </citation>
    <scope>IDENTIFICATION</scope>
</reference>
<keyword evidence="4 12" id="KW-0378">Hydrolase</keyword>
<dbReference type="SUPFAM" id="SSF48726">
    <property type="entry name" value="Immunoglobulin"/>
    <property type="match status" value="2"/>
</dbReference>
<evidence type="ECO:0000256" key="4">
    <source>
        <dbReference type="ARBA" id="ARBA00022801"/>
    </source>
</evidence>
<dbReference type="AlphaFoldDB" id="A0A3P8PCR8"/>
<reference evidence="15" key="4">
    <citation type="submission" date="2025-09" db="UniProtKB">
        <authorList>
            <consortium name="Ensembl"/>
        </authorList>
    </citation>
    <scope>IDENTIFICATION</scope>
</reference>
<dbReference type="InterPro" id="IPR013783">
    <property type="entry name" value="Ig-like_fold"/>
</dbReference>
<keyword evidence="3 12" id="KW-0645">Protease</keyword>
<dbReference type="InterPro" id="IPR001254">
    <property type="entry name" value="Trypsin_dom"/>
</dbReference>
<keyword evidence="5 12" id="KW-0720">Serine protease</keyword>
<reference evidence="16" key="2">
    <citation type="submission" date="2023-03" db="EMBL/GenBank/DDBJ databases">
        <authorList>
            <consortium name="Wellcome Sanger Institute Data Sharing"/>
        </authorList>
    </citation>
    <scope>NUCLEOTIDE SEQUENCE [LARGE SCALE GENOMIC DNA]</scope>
</reference>
<dbReference type="Bgee" id="ENSACLG00000010032">
    <property type="expression patterns" value="Expressed in spleen and 2 other cell types or tissues"/>
</dbReference>
<accession>A0A3P8PCR8</accession>
<dbReference type="Pfam" id="PF22705">
    <property type="entry name" value="C2-set_3"/>
    <property type="match status" value="1"/>
</dbReference>
<dbReference type="Proteomes" id="UP000265100">
    <property type="component" value="Chromosome 16"/>
</dbReference>
<evidence type="ECO:0000256" key="7">
    <source>
        <dbReference type="ARBA" id="ARBA00023145"/>
    </source>
</evidence>
<feature type="domain" description="Peptidase S1" evidence="14">
    <location>
        <begin position="248"/>
        <end position="473"/>
    </location>
</feature>
<keyword evidence="6" id="KW-0472">Membrane</keyword>
<feature type="chain" id="PRO_5044330371" description="trypsin" evidence="13">
    <location>
        <begin position="19"/>
        <end position="474"/>
    </location>
</feature>
<dbReference type="InterPro" id="IPR018114">
    <property type="entry name" value="TRYPSIN_HIS"/>
</dbReference>
<dbReference type="InterPro" id="IPR009003">
    <property type="entry name" value="Peptidase_S1_PA"/>
</dbReference>
<dbReference type="Gene3D" id="2.60.40.10">
    <property type="entry name" value="Immunoglobulins"/>
    <property type="match status" value="2"/>
</dbReference>
<dbReference type="InterPro" id="IPR001314">
    <property type="entry name" value="Peptidase_S1A"/>
</dbReference>
<evidence type="ECO:0000256" key="2">
    <source>
        <dbReference type="ARBA" id="ARBA00004370"/>
    </source>
</evidence>
<evidence type="ECO:0000256" key="3">
    <source>
        <dbReference type="ARBA" id="ARBA00022670"/>
    </source>
</evidence>
<evidence type="ECO:0000313" key="15">
    <source>
        <dbReference type="Ensembl" id="ENSACLP00000014811.2"/>
    </source>
</evidence>
<dbReference type="SUPFAM" id="SSF50494">
    <property type="entry name" value="Trypsin-like serine proteases"/>
    <property type="match status" value="1"/>
</dbReference>
<evidence type="ECO:0000256" key="9">
    <source>
        <dbReference type="ARBA" id="ARBA00023319"/>
    </source>
</evidence>
<protein>
    <recommendedName>
        <fullName evidence="11">trypsin</fullName>
        <ecNumber evidence="11">3.4.21.4</ecNumber>
    </recommendedName>
</protein>
<name>A0A3P8PCR8_ASTCA</name>
<dbReference type="PROSITE" id="PS50240">
    <property type="entry name" value="TRYPSIN_DOM"/>
    <property type="match status" value="1"/>
</dbReference>
<dbReference type="Pfam" id="PF00089">
    <property type="entry name" value="Trypsin"/>
    <property type="match status" value="1"/>
</dbReference>
<reference evidence="15 16" key="1">
    <citation type="submission" date="2018-05" db="EMBL/GenBank/DDBJ databases">
        <authorList>
            <person name="Datahose"/>
        </authorList>
    </citation>
    <scope>NUCLEOTIDE SEQUENCE</scope>
</reference>
<evidence type="ECO:0000256" key="11">
    <source>
        <dbReference type="ARBA" id="ARBA00038868"/>
    </source>
</evidence>
<dbReference type="PRINTS" id="PR00722">
    <property type="entry name" value="CHYMOTRYPSIN"/>
</dbReference>
<dbReference type="GO" id="GO:0005576">
    <property type="term" value="C:extracellular region"/>
    <property type="evidence" value="ECO:0007669"/>
    <property type="project" value="UniProtKB-SubCell"/>
</dbReference>
<evidence type="ECO:0000256" key="12">
    <source>
        <dbReference type="RuleBase" id="RU363034"/>
    </source>
</evidence>
<proteinExistence type="predicted"/>
<organism evidence="15 16">
    <name type="scientific">Astatotilapia calliptera</name>
    <name type="common">Eastern happy</name>
    <name type="synonym">Chromis callipterus</name>
    <dbReference type="NCBI Taxonomy" id="8154"/>
    <lineage>
        <taxon>Eukaryota</taxon>
        <taxon>Metazoa</taxon>
        <taxon>Chordata</taxon>
        <taxon>Craniata</taxon>
        <taxon>Vertebrata</taxon>
        <taxon>Euteleostomi</taxon>
        <taxon>Actinopterygii</taxon>
        <taxon>Neopterygii</taxon>
        <taxon>Teleostei</taxon>
        <taxon>Neoteleostei</taxon>
        <taxon>Acanthomorphata</taxon>
        <taxon>Ovalentaria</taxon>
        <taxon>Cichlomorphae</taxon>
        <taxon>Cichliformes</taxon>
        <taxon>Cichlidae</taxon>
        <taxon>African cichlids</taxon>
        <taxon>Pseudocrenilabrinae</taxon>
        <taxon>Haplochromini</taxon>
        <taxon>Astatotilapia</taxon>
    </lineage>
</organism>
<dbReference type="EC" id="3.4.21.4" evidence="11"/>
<dbReference type="Gene3D" id="2.40.10.10">
    <property type="entry name" value="Trypsin-like serine proteases"/>
    <property type="match status" value="2"/>
</dbReference>
<dbReference type="InterPro" id="IPR033116">
    <property type="entry name" value="TRYPSIN_SER"/>
</dbReference>
<evidence type="ECO:0000256" key="1">
    <source>
        <dbReference type="ARBA" id="ARBA00004239"/>
    </source>
</evidence>
<dbReference type="InterPro" id="IPR036179">
    <property type="entry name" value="Ig-like_dom_sf"/>
</dbReference>
<keyword evidence="13" id="KW-0732">Signal</keyword>
<dbReference type="GO" id="GO:0016020">
    <property type="term" value="C:membrane"/>
    <property type="evidence" value="ECO:0007669"/>
    <property type="project" value="UniProtKB-SubCell"/>
</dbReference>
<keyword evidence="7" id="KW-0865">Zymogen</keyword>
<dbReference type="InterPro" id="IPR043504">
    <property type="entry name" value="Peptidase_S1_PA_chymotrypsin"/>
</dbReference>
<evidence type="ECO:0000256" key="6">
    <source>
        <dbReference type="ARBA" id="ARBA00023136"/>
    </source>
</evidence>
<dbReference type="GO" id="GO:0006508">
    <property type="term" value="P:proteolysis"/>
    <property type="evidence" value="ECO:0007669"/>
    <property type="project" value="UniProtKB-KW"/>
</dbReference>
<comment type="catalytic activity">
    <reaction evidence="10">
        <text>Preferential cleavage: Arg-|-Xaa, Lys-|-Xaa.</text>
        <dbReference type="EC" id="3.4.21.4"/>
    </reaction>
</comment>
<dbReference type="SMART" id="SM00020">
    <property type="entry name" value="Tryp_SPc"/>
    <property type="match status" value="1"/>
</dbReference>
<dbReference type="CDD" id="cd00190">
    <property type="entry name" value="Tryp_SPc"/>
    <property type="match status" value="1"/>
</dbReference>
<keyword evidence="9" id="KW-0393">Immunoglobulin domain</keyword>
<dbReference type="PANTHER" id="PTHR24271:SF80">
    <property type="entry name" value="GRANZYME 3, TANDEM DUPLICATE 1-RELATED"/>
    <property type="match status" value="1"/>
</dbReference>
<keyword evidence="16" id="KW-1185">Reference proteome</keyword>
<dbReference type="InterPro" id="IPR053896">
    <property type="entry name" value="BTN3A2-like_Ig-C"/>
</dbReference>
<dbReference type="FunFam" id="2.40.10.10:FF:000005">
    <property type="entry name" value="Serine protease 37"/>
    <property type="match status" value="1"/>
</dbReference>
<dbReference type="Ensembl" id="ENSACLT00000015162.2">
    <property type="protein sequence ID" value="ENSACLP00000014811.2"/>
    <property type="gene ID" value="ENSACLG00000010032.2"/>
</dbReference>
<dbReference type="GeneTree" id="ENSGT00910000144271"/>
<evidence type="ECO:0000256" key="5">
    <source>
        <dbReference type="ARBA" id="ARBA00022825"/>
    </source>
</evidence>
<dbReference type="PROSITE" id="PS00135">
    <property type="entry name" value="TRYPSIN_SER"/>
    <property type="match status" value="1"/>
</dbReference>
<comment type="subcellular location">
    <subcellularLocation>
        <location evidence="2">Membrane</location>
    </subcellularLocation>
    <subcellularLocation>
        <location evidence="1">Secreted</location>
        <location evidence="1">Extracellular space</location>
    </subcellularLocation>
</comment>
<dbReference type="PANTHER" id="PTHR24271">
    <property type="entry name" value="KALLIKREIN-RELATED"/>
    <property type="match status" value="1"/>
</dbReference>
<keyword evidence="8" id="KW-1015">Disulfide bond</keyword>
<sequence>MLPKVISVFGLFSSFVVAGDATLVRDVNTTISHSAVLECSIQDRAITDWKSLRFYWQDDRNVVLYSYNNGRKVAEHVNELYQHRVTDFPQDIVRGNITIVLKNLTLDDNGRTYSSFAAVLDDSGTTRYHLEHTQICEMTLHVAVLYQEPRLDVNTEAMSAVCSLQGGFPAPDIQWVLLHNSSHQAVESRNVNTETKQNVHDHLYSSRSILHIPAGRHEAVSCLSHNPTLNRTVKVTHYFNTGAAESGIVGGREAKPHSRPYMVSVQYRGVHSCGGILIQRDFVLTAAHCKNETWGSCTVVLGAHDITKKERTQQRIEVDEYFAHPGFTGQYEYDIMLLKLKKKAKLSKNVKTIGLPEGKTSANMKCAVAGWGWTTAHDCPSNVLKEATENIEATSNCENIWQQYFNSDHMICTNFTKKSGGICRGDSGGPLICKNKLQGVTAYTSPEDCTDLSYPHVFTKVRFFIPWIKETMKK</sequence>
<evidence type="ECO:0000256" key="13">
    <source>
        <dbReference type="SAM" id="SignalP"/>
    </source>
</evidence>
<feature type="signal peptide" evidence="13">
    <location>
        <begin position="1"/>
        <end position="18"/>
    </location>
</feature>
<dbReference type="GO" id="GO:0004252">
    <property type="term" value="F:serine-type endopeptidase activity"/>
    <property type="evidence" value="ECO:0007669"/>
    <property type="project" value="UniProtKB-EC"/>
</dbReference>
<evidence type="ECO:0000256" key="10">
    <source>
        <dbReference type="ARBA" id="ARBA00036320"/>
    </source>
</evidence>
<evidence type="ECO:0000259" key="14">
    <source>
        <dbReference type="PROSITE" id="PS50240"/>
    </source>
</evidence>
<dbReference type="PROSITE" id="PS00134">
    <property type="entry name" value="TRYPSIN_HIS"/>
    <property type="match status" value="1"/>
</dbReference>
<evidence type="ECO:0000256" key="8">
    <source>
        <dbReference type="ARBA" id="ARBA00023157"/>
    </source>
</evidence>
<evidence type="ECO:0000313" key="16">
    <source>
        <dbReference type="Proteomes" id="UP000265100"/>
    </source>
</evidence>